<feature type="domain" description="Fatty acid hydroxylase" evidence="7">
    <location>
        <begin position="157"/>
        <end position="288"/>
    </location>
</feature>
<dbReference type="InterPro" id="IPR051689">
    <property type="entry name" value="Sterol_desaturase/TMEM195"/>
</dbReference>
<keyword evidence="3" id="KW-1133">Transmembrane helix</keyword>
<evidence type="ECO:0000259" key="7">
    <source>
        <dbReference type="Pfam" id="PF04116"/>
    </source>
</evidence>
<keyword evidence="5" id="KW-0443">Lipid metabolism</keyword>
<name>A0A6J7K631_9ZZZZ</name>
<dbReference type="GO" id="GO:0016020">
    <property type="term" value="C:membrane"/>
    <property type="evidence" value="ECO:0007669"/>
    <property type="project" value="GOC"/>
</dbReference>
<dbReference type="AlphaFoldDB" id="A0A6J7K631"/>
<dbReference type="InterPro" id="IPR006694">
    <property type="entry name" value="Fatty_acid_hydroxylase"/>
</dbReference>
<accession>A0A6J7K631</accession>
<dbReference type="GO" id="GO:0005783">
    <property type="term" value="C:endoplasmic reticulum"/>
    <property type="evidence" value="ECO:0007669"/>
    <property type="project" value="TreeGrafter"/>
</dbReference>
<dbReference type="Pfam" id="PF04116">
    <property type="entry name" value="FA_hydroxylase"/>
    <property type="match status" value="1"/>
</dbReference>
<evidence type="ECO:0000313" key="8">
    <source>
        <dbReference type="EMBL" id="CAB4949812.1"/>
    </source>
</evidence>
<evidence type="ECO:0000256" key="2">
    <source>
        <dbReference type="ARBA" id="ARBA00022692"/>
    </source>
</evidence>
<keyword evidence="6" id="KW-0472">Membrane</keyword>
<evidence type="ECO:0000256" key="4">
    <source>
        <dbReference type="ARBA" id="ARBA00023002"/>
    </source>
</evidence>
<keyword evidence="4" id="KW-0560">Oxidoreductase</keyword>
<evidence type="ECO:0000256" key="6">
    <source>
        <dbReference type="ARBA" id="ARBA00023136"/>
    </source>
</evidence>
<evidence type="ECO:0000256" key="3">
    <source>
        <dbReference type="ARBA" id="ARBA00022989"/>
    </source>
</evidence>
<dbReference type="GO" id="GO:0008610">
    <property type="term" value="P:lipid biosynthetic process"/>
    <property type="evidence" value="ECO:0007669"/>
    <property type="project" value="InterPro"/>
</dbReference>
<dbReference type="PANTHER" id="PTHR21624">
    <property type="entry name" value="STEROL DESATURASE-RELATED PROTEIN"/>
    <property type="match status" value="1"/>
</dbReference>
<dbReference type="GO" id="GO:0050479">
    <property type="term" value="F:glyceryl-ether monooxygenase activity"/>
    <property type="evidence" value="ECO:0007669"/>
    <property type="project" value="TreeGrafter"/>
</dbReference>
<dbReference type="PANTHER" id="PTHR21624:SF1">
    <property type="entry name" value="ALKYLGLYCEROL MONOOXYGENASE"/>
    <property type="match status" value="1"/>
</dbReference>
<reference evidence="8" key="1">
    <citation type="submission" date="2020-05" db="EMBL/GenBank/DDBJ databases">
        <authorList>
            <person name="Chiriac C."/>
            <person name="Salcher M."/>
            <person name="Ghai R."/>
            <person name="Kavagutti S V."/>
        </authorList>
    </citation>
    <scope>NUCLEOTIDE SEQUENCE</scope>
</reference>
<dbReference type="GO" id="GO:0005506">
    <property type="term" value="F:iron ion binding"/>
    <property type="evidence" value="ECO:0007669"/>
    <property type="project" value="InterPro"/>
</dbReference>
<evidence type="ECO:0000256" key="5">
    <source>
        <dbReference type="ARBA" id="ARBA00023098"/>
    </source>
</evidence>
<comment type="subcellular location">
    <subcellularLocation>
        <location evidence="1">Endomembrane system</location>
        <topology evidence="1">Multi-pass membrane protein</topology>
    </subcellularLocation>
</comment>
<dbReference type="EMBL" id="CAFBNC010000117">
    <property type="protein sequence ID" value="CAB4949812.1"/>
    <property type="molecule type" value="Genomic_DNA"/>
</dbReference>
<sequence length="356" mass="39514">MNLIDLATPGFFAAMGIEHRVLKKRAEAGDTSAVGYERKDTIASLLMGTASLYAPLALTRALAPVQPGKGRARVALVATALGAAALTTATDALANRDDDSRLTQWAKRVRPSSGVAAVATGVVVGSTGWAARTSAKRIWERSGSKRDLGTGIAVTAGALLAWDFVYYWNHRIQHESRWLWAIHVVHHSSEHYNLSTALRQPVADVFGMFVPYGLMAFLGFRPSVIENARALNLIYQFWIHTEAIDRMGVLEEVLNTPSHHRAHHGSNQQYLDRNHGGILIIWDRMFGTFEREREKVVYGLTKNIDTFNPLRIATHEYGAILRDVATTKNWRERLSVVFRGPGWKRPTTNDGYTLAS</sequence>
<keyword evidence="2" id="KW-0812">Transmembrane</keyword>
<proteinExistence type="predicted"/>
<evidence type="ECO:0000256" key="1">
    <source>
        <dbReference type="ARBA" id="ARBA00004127"/>
    </source>
</evidence>
<protein>
    <submittedName>
        <fullName evidence="8">Unannotated protein</fullName>
    </submittedName>
</protein>
<organism evidence="8">
    <name type="scientific">freshwater metagenome</name>
    <dbReference type="NCBI Taxonomy" id="449393"/>
    <lineage>
        <taxon>unclassified sequences</taxon>
        <taxon>metagenomes</taxon>
        <taxon>ecological metagenomes</taxon>
    </lineage>
</organism>
<dbReference type="GO" id="GO:0006643">
    <property type="term" value="P:membrane lipid metabolic process"/>
    <property type="evidence" value="ECO:0007669"/>
    <property type="project" value="TreeGrafter"/>
</dbReference>
<gene>
    <name evidence="8" type="ORF">UFOPK3733_01800</name>
</gene>